<sequence length="250" mass="29406">MNKYTINKAFEKHFPFPIWKIEVDCSNNCLAIEYRDPADTLPSFSVINFEGESILERHTTSEKEWTLEAIQDDFLIFKRFGTSSPIQAGIEVLHIPSQSIVFSYREYVLKEVYKGWLKVAHRSIPSGVDYYIDLKTGTIHNAVDEVFQLPHNTVTYPIPFQGKLPNFTELLSFEDQLWLQTHQEIFIWCYHKKEDDHYNLHLSLSTRNEILDSKIILKGLDRLIPQPYFQVKRHIFFLSNTKQEIATYLV</sequence>
<evidence type="ECO:0000313" key="2">
    <source>
        <dbReference type="Proteomes" id="UP000295292"/>
    </source>
</evidence>
<reference evidence="1 2" key="1">
    <citation type="submission" date="2019-03" db="EMBL/GenBank/DDBJ databases">
        <title>Genomic Encyclopedia of Archaeal and Bacterial Type Strains, Phase II (KMG-II): from individual species to whole genera.</title>
        <authorList>
            <person name="Goeker M."/>
        </authorList>
    </citation>
    <scope>NUCLEOTIDE SEQUENCE [LARGE SCALE GENOMIC DNA]</scope>
    <source>
        <strain evidence="1 2">DSM 28353</strain>
    </source>
</reference>
<protein>
    <recommendedName>
        <fullName evidence="3">DUF4905 domain-containing protein</fullName>
    </recommendedName>
</protein>
<evidence type="ECO:0000313" key="1">
    <source>
        <dbReference type="EMBL" id="TDQ78017.1"/>
    </source>
</evidence>
<evidence type="ECO:0008006" key="3">
    <source>
        <dbReference type="Google" id="ProtNLM"/>
    </source>
</evidence>
<proteinExistence type="predicted"/>
<name>A0A4R6WHY5_9SPHI</name>
<comment type="caution">
    <text evidence="1">The sequence shown here is derived from an EMBL/GenBank/DDBJ whole genome shotgun (WGS) entry which is preliminary data.</text>
</comment>
<gene>
    <name evidence="1" type="ORF">CLV99_1993</name>
</gene>
<organism evidence="1 2">
    <name type="scientific">Sphingobacterium yanglingense</name>
    <dbReference type="NCBI Taxonomy" id="1437280"/>
    <lineage>
        <taxon>Bacteria</taxon>
        <taxon>Pseudomonadati</taxon>
        <taxon>Bacteroidota</taxon>
        <taxon>Sphingobacteriia</taxon>
        <taxon>Sphingobacteriales</taxon>
        <taxon>Sphingobacteriaceae</taxon>
        <taxon>Sphingobacterium</taxon>
    </lineage>
</organism>
<accession>A0A4R6WHY5</accession>
<dbReference type="RefSeq" id="WP_133584279.1">
    <property type="nucleotide sequence ID" value="NZ_SNYV01000013.1"/>
</dbReference>
<dbReference type="EMBL" id="SNYV01000013">
    <property type="protein sequence ID" value="TDQ78017.1"/>
    <property type="molecule type" value="Genomic_DNA"/>
</dbReference>
<dbReference type="OrthoDB" id="700649at2"/>
<keyword evidence="2" id="KW-1185">Reference proteome</keyword>
<dbReference type="Proteomes" id="UP000295292">
    <property type="component" value="Unassembled WGS sequence"/>
</dbReference>
<dbReference type="AlphaFoldDB" id="A0A4R6WHY5"/>